<keyword evidence="2" id="KW-1133">Transmembrane helix</keyword>
<gene>
    <name evidence="3" type="ORF">DMAD_02195</name>
</gene>
<keyword evidence="2" id="KW-0812">Transmembrane</keyword>
<feature type="region of interest" description="Disordered" evidence="1">
    <location>
        <begin position="44"/>
        <end position="63"/>
    </location>
</feature>
<dbReference type="Proteomes" id="UP001500889">
    <property type="component" value="Chromosome A"/>
</dbReference>
<name>A0AAU9G533_DROMD</name>
<sequence>MLSDKIYYTLLYIGLTFGIWSILLSPHLVLVDEKDAKMEPQLQPLPKTESKLQPQPQPQPEAQTPIKVAKLVTKLPLETLVEAGCLAAVMLLDFHLPIFPFVNAFPDQFWPDVPSTLNNVALFPGLIFKCLCCGRKVLGSLWMLGSIENPDSVWQMALLCIVHFFMLKEIYVAVQYTTNVRNRLPVRNLAAGDAAH</sequence>
<keyword evidence="4" id="KW-1185">Reference proteome</keyword>
<keyword evidence="2" id="KW-0472">Membrane</keyword>
<feature type="transmembrane region" description="Helical" evidence="2">
    <location>
        <begin position="153"/>
        <end position="174"/>
    </location>
</feature>
<accession>A0AAU9G533</accession>
<reference evidence="3 4" key="1">
    <citation type="submission" date="2024-02" db="EMBL/GenBank/DDBJ databases">
        <title>A chromosome-level genome assembly of Drosophila madeirensis, a fruit fly species endemic to Madeira island.</title>
        <authorList>
            <person name="Tomihara K."/>
            <person name="Llopart A."/>
            <person name="Yamamoto D."/>
        </authorList>
    </citation>
    <scope>NUCLEOTIDE SEQUENCE [LARGE SCALE GENOMIC DNA]</scope>
    <source>
        <strain evidence="3 4">RF1</strain>
    </source>
</reference>
<protein>
    <submittedName>
        <fullName evidence="3">Uncharacterized protein</fullName>
    </submittedName>
</protein>
<evidence type="ECO:0000256" key="2">
    <source>
        <dbReference type="SAM" id="Phobius"/>
    </source>
</evidence>
<evidence type="ECO:0000313" key="3">
    <source>
        <dbReference type="EMBL" id="BFG02782.1"/>
    </source>
</evidence>
<feature type="transmembrane region" description="Helical" evidence="2">
    <location>
        <begin position="6"/>
        <end position="31"/>
    </location>
</feature>
<organism evidence="3 4">
    <name type="scientific">Drosophila madeirensis</name>
    <name type="common">Fruit fly</name>
    <dbReference type="NCBI Taxonomy" id="30013"/>
    <lineage>
        <taxon>Eukaryota</taxon>
        <taxon>Metazoa</taxon>
        <taxon>Ecdysozoa</taxon>
        <taxon>Arthropoda</taxon>
        <taxon>Hexapoda</taxon>
        <taxon>Insecta</taxon>
        <taxon>Pterygota</taxon>
        <taxon>Neoptera</taxon>
        <taxon>Endopterygota</taxon>
        <taxon>Diptera</taxon>
        <taxon>Brachycera</taxon>
        <taxon>Muscomorpha</taxon>
        <taxon>Ephydroidea</taxon>
        <taxon>Drosophilidae</taxon>
        <taxon>Drosophila</taxon>
        <taxon>Sophophora</taxon>
    </lineage>
</organism>
<evidence type="ECO:0000313" key="4">
    <source>
        <dbReference type="Proteomes" id="UP001500889"/>
    </source>
</evidence>
<dbReference type="AlphaFoldDB" id="A0AAU9G533"/>
<evidence type="ECO:0000256" key="1">
    <source>
        <dbReference type="SAM" id="MobiDB-lite"/>
    </source>
</evidence>
<dbReference type="EMBL" id="AP029266">
    <property type="protein sequence ID" value="BFG02782.1"/>
    <property type="molecule type" value="Genomic_DNA"/>
</dbReference>
<proteinExistence type="predicted"/>